<dbReference type="SMART" id="SM00448">
    <property type="entry name" value="REC"/>
    <property type="match status" value="1"/>
</dbReference>
<dbReference type="AlphaFoldDB" id="A0A9J6QWW7"/>
<dbReference type="Pfam" id="PF00072">
    <property type="entry name" value="Response_reg"/>
    <property type="match status" value="1"/>
</dbReference>
<dbReference type="EMBL" id="JAOSHN010000007">
    <property type="protein sequence ID" value="MCU7379982.1"/>
    <property type="molecule type" value="Genomic_DNA"/>
</dbReference>
<evidence type="ECO:0000256" key="2">
    <source>
        <dbReference type="ARBA" id="ARBA00024867"/>
    </source>
</evidence>
<feature type="domain" description="Response regulatory" evidence="4">
    <location>
        <begin position="2"/>
        <end position="120"/>
    </location>
</feature>
<dbReference type="PROSITE" id="PS50110">
    <property type="entry name" value="RESPONSE_REGULATORY"/>
    <property type="match status" value="1"/>
</dbReference>
<dbReference type="PROSITE" id="PS50930">
    <property type="entry name" value="HTH_LYTTR"/>
    <property type="match status" value="1"/>
</dbReference>
<dbReference type="Pfam" id="PF04397">
    <property type="entry name" value="LytTR"/>
    <property type="match status" value="1"/>
</dbReference>
<organism evidence="6 7">
    <name type="scientific">Hominibacterium faecale</name>
    <dbReference type="NCBI Taxonomy" id="2839743"/>
    <lineage>
        <taxon>Bacteria</taxon>
        <taxon>Bacillati</taxon>
        <taxon>Bacillota</taxon>
        <taxon>Clostridia</taxon>
        <taxon>Peptostreptococcales</taxon>
        <taxon>Anaerovoracaceae</taxon>
        <taxon>Hominibacterium</taxon>
    </lineage>
</organism>
<dbReference type="SUPFAM" id="SSF52172">
    <property type="entry name" value="CheY-like"/>
    <property type="match status" value="1"/>
</dbReference>
<dbReference type="InterPro" id="IPR001789">
    <property type="entry name" value="Sig_transdc_resp-reg_receiver"/>
</dbReference>
<dbReference type="PANTHER" id="PTHR37299:SF1">
    <property type="entry name" value="STAGE 0 SPORULATION PROTEIN A HOMOLOG"/>
    <property type="match status" value="1"/>
</dbReference>
<protein>
    <recommendedName>
        <fullName evidence="1">Stage 0 sporulation protein A homolog</fullName>
    </recommendedName>
</protein>
<dbReference type="Gene3D" id="2.40.50.1020">
    <property type="entry name" value="LytTr DNA-binding domain"/>
    <property type="match status" value="1"/>
</dbReference>
<keyword evidence="6" id="KW-0238">DNA-binding</keyword>
<dbReference type="PANTHER" id="PTHR37299">
    <property type="entry name" value="TRANSCRIPTIONAL REGULATOR-RELATED"/>
    <property type="match status" value="1"/>
</dbReference>
<reference evidence="6" key="1">
    <citation type="submission" date="2022-09" db="EMBL/GenBank/DDBJ databases">
        <title>Culturomic study of gut microbiota in children with autism spectrum disorder.</title>
        <authorList>
            <person name="Efimov B.A."/>
            <person name="Chaplin A.V."/>
            <person name="Sokolova S.R."/>
            <person name="Pikina A.P."/>
            <person name="Korzhanova M."/>
            <person name="Belova V."/>
            <person name="Korostin D."/>
        </authorList>
    </citation>
    <scope>NUCLEOTIDE SEQUENCE</scope>
    <source>
        <strain evidence="6">ASD5510</strain>
    </source>
</reference>
<feature type="modified residue" description="4-aspartylphosphate" evidence="3">
    <location>
        <position position="57"/>
    </location>
</feature>
<evidence type="ECO:0000259" key="5">
    <source>
        <dbReference type="PROSITE" id="PS50930"/>
    </source>
</evidence>
<comment type="caution">
    <text evidence="6">The sequence shown here is derived from an EMBL/GenBank/DDBJ whole genome shotgun (WGS) entry which is preliminary data.</text>
</comment>
<dbReference type="RefSeq" id="WP_253019562.1">
    <property type="nucleotide sequence ID" value="NZ_JAOSHN010000007.1"/>
</dbReference>
<proteinExistence type="predicted"/>
<dbReference type="GO" id="GO:0000156">
    <property type="term" value="F:phosphorelay response regulator activity"/>
    <property type="evidence" value="ECO:0007669"/>
    <property type="project" value="InterPro"/>
</dbReference>
<keyword evidence="7" id="KW-1185">Reference proteome</keyword>
<dbReference type="InterPro" id="IPR011006">
    <property type="entry name" value="CheY-like_superfamily"/>
</dbReference>
<dbReference type="GO" id="GO:0003677">
    <property type="term" value="F:DNA binding"/>
    <property type="evidence" value="ECO:0007669"/>
    <property type="project" value="UniProtKB-KW"/>
</dbReference>
<feature type="domain" description="HTH LytTR-type" evidence="5">
    <location>
        <begin position="129"/>
        <end position="228"/>
    </location>
</feature>
<dbReference type="Proteomes" id="UP001065549">
    <property type="component" value="Unassembled WGS sequence"/>
</dbReference>
<evidence type="ECO:0000313" key="6">
    <source>
        <dbReference type="EMBL" id="MCU7379982.1"/>
    </source>
</evidence>
<dbReference type="InterPro" id="IPR007492">
    <property type="entry name" value="LytTR_DNA-bd_dom"/>
</dbReference>
<keyword evidence="3" id="KW-0597">Phosphoprotein</keyword>
<name>A0A9J6QWW7_9FIRM</name>
<evidence type="ECO:0000256" key="3">
    <source>
        <dbReference type="PROSITE-ProRule" id="PRU00169"/>
    </source>
</evidence>
<evidence type="ECO:0000259" key="4">
    <source>
        <dbReference type="PROSITE" id="PS50110"/>
    </source>
</evidence>
<accession>A0A9J6QWW7</accession>
<evidence type="ECO:0000256" key="1">
    <source>
        <dbReference type="ARBA" id="ARBA00018672"/>
    </source>
</evidence>
<dbReference type="SMART" id="SM00850">
    <property type="entry name" value="LytTR"/>
    <property type="match status" value="1"/>
</dbReference>
<evidence type="ECO:0000313" key="7">
    <source>
        <dbReference type="Proteomes" id="UP001065549"/>
    </source>
</evidence>
<dbReference type="Gene3D" id="3.40.50.2300">
    <property type="match status" value="1"/>
</dbReference>
<dbReference type="InterPro" id="IPR046947">
    <property type="entry name" value="LytR-like"/>
</dbReference>
<sequence>MKIGICDDEYRTRQQMYKEIENYYKRLDVSALTFASGQELLNAVDNDPAGYLCVFLDIEMDEMDGLEAARQLKKSHAHIPVILLTSHTEYAMSGYEVEAFRFLSKPLQREKLEEALKAVEKTKIYQKKIKIISDGGEIYLPYRDIYYIKSENVYLQVVLKDRSYLIRGKLKEQLQQLPQVLFSQVHRSYIVNLLHVRSYDGKQILLRGGTRIPVSNSRSREFKENMMHYLREQR</sequence>
<comment type="function">
    <text evidence="2">May play the central regulatory role in sporulation. It may be an element of the effector pathway responsible for the activation of sporulation genes in response to nutritional stress. Spo0A may act in concert with spo0H (a sigma factor) to control the expression of some genes that are critical to the sporulation process.</text>
</comment>
<gene>
    <name evidence="6" type="ORF">OBO34_16700</name>
</gene>